<evidence type="ECO:0000256" key="2">
    <source>
        <dbReference type="SAM" id="Coils"/>
    </source>
</evidence>
<evidence type="ECO:0000313" key="6">
    <source>
        <dbReference type="Proteomes" id="UP000615446"/>
    </source>
</evidence>
<dbReference type="PANTHER" id="PTHR46954:SF1">
    <property type="entry name" value="C2H2-TYPE DOMAIN-CONTAINING PROTEIN"/>
    <property type="match status" value="1"/>
</dbReference>
<feature type="region of interest" description="Disordered" evidence="3">
    <location>
        <begin position="94"/>
        <end position="122"/>
    </location>
</feature>
<keyword evidence="1" id="KW-0479">Metal-binding</keyword>
<dbReference type="GO" id="GO:0008270">
    <property type="term" value="F:zinc ion binding"/>
    <property type="evidence" value="ECO:0007669"/>
    <property type="project" value="UniProtKB-KW"/>
</dbReference>
<dbReference type="InterPro" id="IPR013087">
    <property type="entry name" value="Znf_C2H2_type"/>
</dbReference>
<protein>
    <recommendedName>
        <fullName evidence="4">C2H2-type domain-containing protein</fullName>
    </recommendedName>
</protein>
<dbReference type="PROSITE" id="PS50157">
    <property type="entry name" value="ZINC_FINGER_C2H2_2"/>
    <property type="match status" value="1"/>
</dbReference>
<name>A0A8H3M2U2_9GLOM</name>
<comment type="caution">
    <text evidence="5">The sequence shown here is derived from an EMBL/GenBank/DDBJ whole genome shotgun (WGS) entry which is preliminary data.</text>
</comment>
<feature type="compositionally biased region" description="Basic residues" evidence="3">
    <location>
        <begin position="675"/>
        <end position="687"/>
    </location>
</feature>
<evidence type="ECO:0000256" key="3">
    <source>
        <dbReference type="SAM" id="MobiDB-lite"/>
    </source>
</evidence>
<dbReference type="PANTHER" id="PTHR46954">
    <property type="entry name" value="C2H2-TYPE DOMAIN-CONTAINING PROTEIN"/>
    <property type="match status" value="1"/>
</dbReference>
<evidence type="ECO:0000256" key="1">
    <source>
        <dbReference type="PROSITE-ProRule" id="PRU00042"/>
    </source>
</evidence>
<accession>A0A8H3M2U2</accession>
<proteinExistence type="predicted"/>
<dbReference type="AlphaFoldDB" id="A0A8H3M2U2"/>
<keyword evidence="1" id="KW-0863">Zinc-finger</keyword>
<reference evidence="5" key="1">
    <citation type="submission" date="2019-10" db="EMBL/GenBank/DDBJ databases">
        <title>Conservation and host-specific expression of non-tandemly repeated heterogenous ribosome RNA gene in arbuscular mycorrhizal fungi.</title>
        <authorList>
            <person name="Maeda T."/>
            <person name="Kobayashi Y."/>
            <person name="Nakagawa T."/>
            <person name="Ezawa T."/>
            <person name="Yamaguchi K."/>
            <person name="Bino T."/>
            <person name="Nishimoto Y."/>
            <person name="Shigenobu S."/>
            <person name="Kawaguchi M."/>
        </authorList>
    </citation>
    <scope>NUCLEOTIDE SEQUENCE</scope>
    <source>
        <strain evidence="5">HR1</strain>
    </source>
</reference>
<gene>
    <name evidence="5" type="ORF">RCL2_002611100</name>
</gene>
<organism evidence="5 6">
    <name type="scientific">Rhizophagus clarus</name>
    <dbReference type="NCBI Taxonomy" id="94130"/>
    <lineage>
        <taxon>Eukaryota</taxon>
        <taxon>Fungi</taxon>
        <taxon>Fungi incertae sedis</taxon>
        <taxon>Mucoromycota</taxon>
        <taxon>Glomeromycotina</taxon>
        <taxon>Glomeromycetes</taxon>
        <taxon>Glomerales</taxon>
        <taxon>Glomeraceae</taxon>
        <taxon>Rhizophagus</taxon>
    </lineage>
</organism>
<evidence type="ECO:0000313" key="5">
    <source>
        <dbReference type="EMBL" id="GES99623.1"/>
    </source>
</evidence>
<keyword evidence="1" id="KW-0862">Zinc</keyword>
<evidence type="ECO:0000259" key="4">
    <source>
        <dbReference type="PROSITE" id="PS50157"/>
    </source>
</evidence>
<sequence length="687" mass="80148">MKQTYFKELKYSKNYLIQSPKNLYEQYVNAFAFSEMVKSHNKTPNKKVLHQQAQDSWREVKKEDKENIQNRIFELLRTPIRSYPFTFYEPVGESQSESQKESQKQPLIPLENPPELFDNIQPSSNATAQKKSLDIIQKSKVDLYEYNNLLRTASSHELHFQFVSSIKKLEKTILIEENRLKKLRNNAAAQQRARKKKKENIEENIVEVYDTLGRPSFLIKNPDFLEKMHASVEFGAADYKRRKEIIKVRTIKHFRKKMDEDYGIYMAKSTLQNYMQPKHPGSKEAQRHHHPAQICFTAVRRDEMNSHVDEHYCLASVKGVKSFATAFPQDVLIISQDDKAKVPLGMAAVERTFKTIQTMNEPVSVPDHDFPKAAKHKLVLSVYLLINPSDTNDSLRSGKVRIFIRPEYFLSTSCETHMVDLMSITKEENFREFTHNGDSVKPFWCLLTDGEPDENPRFLANITKYLLLFKKLDLDYLTSQDNINGHPVITTYVEDHDQADFLDIEEGSWDWIDRHAQICRYSLDIRKCKDQNCCAQPRALEIHNFLSANNGFLLPVIRGHNGHFLNLIHTLEYFGEKLPGYDEHCPSITSDLYHSLTCQKCFRYFPSKAFLKQHTKTIHSGERVPVERVAINVVIEVSKYLQQDYEYNAESTQDDENENSNDNTSQELQKEKTTKRGRGRPRNYKHN</sequence>
<dbReference type="OrthoDB" id="2442473at2759"/>
<feature type="region of interest" description="Disordered" evidence="3">
    <location>
        <begin position="649"/>
        <end position="687"/>
    </location>
</feature>
<dbReference type="PROSITE" id="PS00028">
    <property type="entry name" value="ZINC_FINGER_C2H2_1"/>
    <property type="match status" value="1"/>
</dbReference>
<dbReference type="EMBL" id="BLAL01000282">
    <property type="protein sequence ID" value="GES99623.1"/>
    <property type="molecule type" value="Genomic_DNA"/>
</dbReference>
<keyword evidence="2" id="KW-0175">Coiled coil</keyword>
<feature type="coiled-coil region" evidence="2">
    <location>
        <begin position="166"/>
        <end position="200"/>
    </location>
</feature>
<feature type="domain" description="C2H2-type" evidence="4">
    <location>
        <begin position="596"/>
        <end position="624"/>
    </location>
</feature>
<dbReference type="Proteomes" id="UP000615446">
    <property type="component" value="Unassembled WGS sequence"/>
</dbReference>